<reference evidence="1" key="1">
    <citation type="journal article" date="2015" name="Nature">
        <title>Complex archaea that bridge the gap between prokaryotes and eukaryotes.</title>
        <authorList>
            <person name="Spang A."/>
            <person name="Saw J.H."/>
            <person name="Jorgensen S.L."/>
            <person name="Zaremba-Niedzwiedzka K."/>
            <person name="Martijn J."/>
            <person name="Lind A.E."/>
            <person name="van Eijk R."/>
            <person name="Schleper C."/>
            <person name="Guy L."/>
            <person name="Ettema T.J."/>
        </authorList>
    </citation>
    <scope>NUCLEOTIDE SEQUENCE</scope>
</reference>
<comment type="caution">
    <text evidence="1">The sequence shown here is derived from an EMBL/GenBank/DDBJ whole genome shotgun (WGS) entry which is preliminary data.</text>
</comment>
<accession>A0A0F9M7H7</accession>
<dbReference type="AlphaFoldDB" id="A0A0F9M7H7"/>
<evidence type="ECO:0000313" key="1">
    <source>
        <dbReference type="EMBL" id="KKN01679.1"/>
    </source>
</evidence>
<name>A0A0F9M7H7_9ZZZZ</name>
<gene>
    <name evidence="1" type="ORF">LCGC14_1125440</name>
</gene>
<dbReference type="EMBL" id="LAZR01005236">
    <property type="protein sequence ID" value="KKN01679.1"/>
    <property type="molecule type" value="Genomic_DNA"/>
</dbReference>
<sequence>MYVEPDFKTKANLEFAVAQGQIVSVYDPGPFSGGHMINGEVDVEGPLQPGAWKWRARVTITDGKITKVFP</sequence>
<protein>
    <submittedName>
        <fullName evidence="1">Uncharacterized protein</fullName>
    </submittedName>
</protein>
<proteinExistence type="predicted"/>
<organism evidence="1">
    <name type="scientific">marine sediment metagenome</name>
    <dbReference type="NCBI Taxonomy" id="412755"/>
    <lineage>
        <taxon>unclassified sequences</taxon>
        <taxon>metagenomes</taxon>
        <taxon>ecological metagenomes</taxon>
    </lineage>
</organism>